<feature type="region of interest" description="Disordered" evidence="1">
    <location>
        <begin position="297"/>
        <end position="347"/>
    </location>
</feature>
<reference evidence="3 4" key="1">
    <citation type="submission" date="2024-09" db="EMBL/GenBank/DDBJ databases">
        <title>Rethinking Asexuality: The Enigmatic Case of Functional Sexual Genes in Lepraria (Stereocaulaceae).</title>
        <authorList>
            <person name="Doellman M."/>
            <person name="Sun Y."/>
            <person name="Barcenas-Pena A."/>
            <person name="Lumbsch H.T."/>
            <person name="Grewe F."/>
        </authorList>
    </citation>
    <scope>NUCLEOTIDE SEQUENCE [LARGE SCALE GENOMIC DNA]</scope>
    <source>
        <strain evidence="3 4">Grewe 0041</strain>
    </source>
</reference>
<feature type="transmembrane region" description="Helical" evidence="2">
    <location>
        <begin position="151"/>
        <end position="169"/>
    </location>
</feature>
<dbReference type="Proteomes" id="UP001590951">
    <property type="component" value="Unassembled WGS sequence"/>
</dbReference>
<evidence type="ECO:0000256" key="1">
    <source>
        <dbReference type="SAM" id="MobiDB-lite"/>
    </source>
</evidence>
<sequence>MLRWEEIFRESHPAIQNEFPDDRDRLLATRLGKARKLRNVVAHREIYNNEGAVFGHFHNSMRTLMVLGDYVAAIEVGIAAERWFTGATRKEILRRLRGVYLVEDVAQIEDAYGKRRECKRRVAIAEILGAAGMKARPPFSLGRYFPPHAHLGRVGLLLMRVFLAIGLVVGSDYHFLVLGAYLALLIVCLSLRPMAARYMALMESLKFYSPPEVITVTEPDDWIARREAISRSTHPLLKVLPVPEWNTRWILAREQGDIEWEEIMKSTWRDDTDRQDSDSDWEQDWWRWWSNFSGKTTEDQEEYSGNEKAGEKDFSDSVETSVDEAGRDGFRMKEADEADSSEETAVEQVCLDPKDTVASKGTEADTETVKLIVRTGERMGKLPFVLGE</sequence>
<evidence type="ECO:0000256" key="2">
    <source>
        <dbReference type="SAM" id="Phobius"/>
    </source>
</evidence>
<accession>A0ABR4AIV9</accession>
<feature type="transmembrane region" description="Helical" evidence="2">
    <location>
        <begin position="175"/>
        <end position="195"/>
    </location>
</feature>
<comment type="caution">
    <text evidence="3">The sequence shown here is derived from an EMBL/GenBank/DDBJ whole genome shotgun (WGS) entry which is preliminary data.</text>
</comment>
<keyword evidence="2" id="KW-1133">Transmembrane helix</keyword>
<feature type="compositionally biased region" description="Basic and acidic residues" evidence="1">
    <location>
        <begin position="324"/>
        <end position="335"/>
    </location>
</feature>
<gene>
    <name evidence="3" type="ORF">ABVK25_012151</name>
</gene>
<feature type="compositionally biased region" description="Acidic residues" evidence="1">
    <location>
        <begin position="336"/>
        <end position="345"/>
    </location>
</feature>
<protein>
    <submittedName>
        <fullName evidence="3">Uncharacterized protein</fullName>
    </submittedName>
</protein>
<evidence type="ECO:0000313" key="4">
    <source>
        <dbReference type="Proteomes" id="UP001590951"/>
    </source>
</evidence>
<name>A0ABR4AIV9_9LECA</name>
<dbReference type="EMBL" id="JBHFEH010000148">
    <property type="protein sequence ID" value="KAL2045385.1"/>
    <property type="molecule type" value="Genomic_DNA"/>
</dbReference>
<keyword evidence="4" id="KW-1185">Reference proteome</keyword>
<organism evidence="3 4">
    <name type="scientific">Lepraria finkii</name>
    <dbReference type="NCBI Taxonomy" id="1340010"/>
    <lineage>
        <taxon>Eukaryota</taxon>
        <taxon>Fungi</taxon>
        <taxon>Dikarya</taxon>
        <taxon>Ascomycota</taxon>
        <taxon>Pezizomycotina</taxon>
        <taxon>Lecanoromycetes</taxon>
        <taxon>OSLEUM clade</taxon>
        <taxon>Lecanoromycetidae</taxon>
        <taxon>Lecanorales</taxon>
        <taxon>Lecanorineae</taxon>
        <taxon>Stereocaulaceae</taxon>
        <taxon>Lepraria</taxon>
    </lineage>
</organism>
<keyword evidence="2" id="KW-0812">Transmembrane</keyword>
<evidence type="ECO:0000313" key="3">
    <source>
        <dbReference type="EMBL" id="KAL2045385.1"/>
    </source>
</evidence>
<proteinExistence type="predicted"/>
<keyword evidence="2" id="KW-0472">Membrane</keyword>